<protein>
    <recommendedName>
        <fullName evidence="3">DUF3277 family protein</fullName>
    </recommendedName>
</protein>
<name>A0A484XPJ3_9ENTR</name>
<dbReference type="Proteomes" id="UP000351155">
    <property type="component" value="Unassembled WGS sequence"/>
</dbReference>
<evidence type="ECO:0000313" key="1">
    <source>
        <dbReference type="EMBL" id="VFS25908.1"/>
    </source>
</evidence>
<dbReference type="EMBL" id="CAADIW010000021">
    <property type="protein sequence ID" value="VFS25908.1"/>
    <property type="molecule type" value="Genomic_DNA"/>
</dbReference>
<gene>
    <name evidence="1" type="ORF">NCTC12126_02355</name>
</gene>
<organism evidence="1 2">
    <name type="scientific">Enterobacter cancerogenus</name>
    <dbReference type="NCBI Taxonomy" id="69218"/>
    <lineage>
        <taxon>Bacteria</taxon>
        <taxon>Pseudomonadati</taxon>
        <taxon>Pseudomonadota</taxon>
        <taxon>Gammaproteobacteria</taxon>
        <taxon>Enterobacterales</taxon>
        <taxon>Enterobacteriaceae</taxon>
        <taxon>Enterobacter</taxon>
        <taxon>Enterobacter cloacae complex</taxon>
    </lineage>
</organism>
<evidence type="ECO:0008006" key="3">
    <source>
        <dbReference type="Google" id="ProtNLM"/>
    </source>
</evidence>
<proteinExistence type="predicted"/>
<evidence type="ECO:0000313" key="2">
    <source>
        <dbReference type="Proteomes" id="UP000351155"/>
    </source>
</evidence>
<reference evidence="1 2" key="1">
    <citation type="submission" date="2019-03" db="EMBL/GenBank/DDBJ databases">
        <authorList>
            <consortium name="Pathogen Informatics"/>
        </authorList>
    </citation>
    <scope>NUCLEOTIDE SEQUENCE [LARGE SCALE GENOMIC DNA]</scope>
    <source>
        <strain evidence="1 2">NCTC12126</strain>
    </source>
</reference>
<dbReference type="AlphaFoldDB" id="A0A484XPJ3"/>
<sequence length="137" mass="14907">MGAYQGNQNPKDWILAVSLAPVLGFAKDSNIELELREDAVDADTGIQGDWVFVEKNDGSSTVKFTLYRNSASNAMLHTLLKTRSVFSTTLTNVRNGTVHSLPYSMIQKQPKDGNNGGSNANTLEWTIIAGETDSTIL</sequence>
<accession>A0A484XPJ3</accession>